<evidence type="ECO:0000313" key="2">
    <source>
        <dbReference type="Proteomes" id="UP000887566"/>
    </source>
</evidence>
<protein>
    <submittedName>
        <fullName evidence="3">Uncharacterized protein</fullName>
    </submittedName>
</protein>
<evidence type="ECO:0000256" key="1">
    <source>
        <dbReference type="SAM" id="Phobius"/>
    </source>
</evidence>
<proteinExistence type="predicted"/>
<sequence>MIESCSPKVVVDSTIDAAYDAPFKEEPDMVAVYILLGCLTVSGVVIVSLFVYCLAQCWRQRCAGRSLTRTNSRPHSFTSRVPTIKISGASTSQNSVDGYLTMAHCPAHGSGFSGEHFISKILKYMAFMVFWERHPTTNLA</sequence>
<keyword evidence="1" id="KW-0472">Membrane</keyword>
<keyword evidence="1" id="KW-1133">Transmembrane helix</keyword>
<dbReference type="Proteomes" id="UP000887566">
    <property type="component" value="Unplaced"/>
</dbReference>
<evidence type="ECO:0000313" key="3">
    <source>
        <dbReference type="WBParaSite" id="PSAMB.scaffold1433size31593.g13055.t1"/>
    </source>
</evidence>
<keyword evidence="2" id="KW-1185">Reference proteome</keyword>
<reference evidence="3" key="1">
    <citation type="submission" date="2022-11" db="UniProtKB">
        <authorList>
            <consortium name="WormBaseParasite"/>
        </authorList>
    </citation>
    <scope>IDENTIFICATION</scope>
</reference>
<keyword evidence="1" id="KW-0812">Transmembrane</keyword>
<dbReference type="WBParaSite" id="PSAMB.scaffold1433size31593.g13055.t1">
    <property type="protein sequence ID" value="PSAMB.scaffold1433size31593.g13055.t1"/>
    <property type="gene ID" value="PSAMB.scaffold1433size31593.g13055"/>
</dbReference>
<feature type="transmembrane region" description="Helical" evidence="1">
    <location>
        <begin position="30"/>
        <end position="55"/>
    </location>
</feature>
<accession>A0A914V149</accession>
<name>A0A914V149_9BILA</name>
<organism evidence="2 3">
    <name type="scientific">Plectus sambesii</name>
    <dbReference type="NCBI Taxonomy" id="2011161"/>
    <lineage>
        <taxon>Eukaryota</taxon>
        <taxon>Metazoa</taxon>
        <taxon>Ecdysozoa</taxon>
        <taxon>Nematoda</taxon>
        <taxon>Chromadorea</taxon>
        <taxon>Plectida</taxon>
        <taxon>Plectina</taxon>
        <taxon>Plectoidea</taxon>
        <taxon>Plectidae</taxon>
        <taxon>Plectus</taxon>
    </lineage>
</organism>
<dbReference type="AlphaFoldDB" id="A0A914V149"/>